<reference evidence="6" key="1">
    <citation type="submission" date="2023-02" db="EMBL/GenBank/DDBJ databases">
        <title>Genome of toxic invasive species Heracleum sosnowskyi carries increased number of genes despite the absence of recent whole-genome duplications.</title>
        <authorList>
            <person name="Schelkunov M."/>
            <person name="Shtratnikova V."/>
            <person name="Makarenko M."/>
            <person name="Klepikova A."/>
            <person name="Omelchenko D."/>
            <person name="Novikova G."/>
            <person name="Obukhova E."/>
            <person name="Bogdanov V."/>
            <person name="Penin A."/>
            <person name="Logacheva M."/>
        </authorList>
    </citation>
    <scope>NUCLEOTIDE SEQUENCE</scope>
    <source>
        <strain evidence="6">Hsosn_3</strain>
        <tissue evidence="6">Leaf</tissue>
    </source>
</reference>
<dbReference type="SMART" id="SM00320">
    <property type="entry name" value="WD40"/>
    <property type="match status" value="6"/>
</dbReference>
<keyword evidence="2" id="KW-0677">Repeat</keyword>
<name>A0AAD8I1V0_9APIA</name>
<keyword evidence="4" id="KW-0175">Coiled coil</keyword>
<feature type="region of interest" description="Disordered" evidence="5">
    <location>
        <begin position="1"/>
        <end position="34"/>
    </location>
</feature>
<accession>A0AAD8I1V0</accession>
<gene>
    <name evidence="6" type="ORF">POM88_033313</name>
</gene>
<evidence type="ECO:0000313" key="7">
    <source>
        <dbReference type="Proteomes" id="UP001237642"/>
    </source>
</evidence>
<feature type="region of interest" description="Disordered" evidence="5">
    <location>
        <begin position="321"/>
        <end position="345"/>
    </location>
</feature>
<dbReference type="Proteomes" id="UP001237642">
    <property type="component" value="Unassembled WGS sequence"/>
</dbReference>
<dbReference type="AlphaFoldDB" id="A0AAD8I1V0"/>
<dbReference type="InterPro" id="IPR015943">
    <property type="entry name" value="WD40/YVTN_repeat-like_dom_sf"/>
</dbReference>
<keyword evidence="6" id="KW-0418">Kinase</keyword>
<protein>
    <submittedName>
        <fullName evidence="6">Protein kinase domain-containing protein</fullName>
    </submittedName>
</protein>
<keyword evidence="1 3" id="KW-0853">WD repeat</keyword>
<comment type="caution">
    <text evidence="6">The sequence shown here is derived from an EMBL/GenBank/DDBJ whole genome shotgun (WGS) entry which is preliminary data.</text>
</comment>
<dbReference type="SUPFAM" id="SSF56112">
    <property type="entry name" value="Protein kinase-like (PK-like)"/>
    <property type="match status" value="1"/>
</dbReference>
<dbReference type="SUPFAM" id="SSF50978">
    <property type="entry name" value="WD40 repeat-like"/>
    <property type="match status" value="1"/>
</dbReference>
<feature type="compositionally biased region" description="Polar residues" evidence="5">
    <location>
        <begin position="328"/>
        <end position="338"/>
    </location>
</feature>
<reference evidence="6" key="2">
    <citation type="submission" date="2023-05" db="EMBL/GenBank/DDBJ databases">
        <authorList>
            <person name="Schelkunov M.I."/>
        </authorList>
    </citation>
    <scope>NUCLEOTIDE SEQUENCE</scope>
    <source>
        <strain evidence="6">Hsosn_3</strain>
        <tissue evidence="6">Leaf</tissue>
    </source>
</reference>
<keyword evidence="7" id="KW-1185">Reference proteome</keyword>
<dbReference type="InterPro" id="IPR044630">
    <property type="entry name" value="SPA1/2/3/4"/>
</dbReference>
<evidence type="ECO:0000256" key="1">
    <source>
        <dbReference type="ARBA" id="ARBA00022574"/>
    </source>
</evidence>
<evidence type="ECO:0000256" key="2">
    <source>
        <dbReference type="ARBA" id="ARBA00022737"/>
    </source>
</evidence>
<evidence type="ECO:0000256" key="4">
    <source>
        <dbReference type="SAM" id="Coils"/>
    </source>
</evidence>
<proteinExistence type="predicted"/>
<dbReference type="Gene3D" id="2.130.10.10">
    <property type="entry name" value="YVTN repeat-like/Quinoprotein amine dehydrogenase"/>
    <property type="match status" value="2"/>
</dbReference>
<keyword evidence="6" id="KW-0808">Transferase</keyword>
<dbReference type="Pfam" id="PF00400">
    <property type="entry name" value="WD40"/>
    <property type="match status" value="2"/>
</dbReference>
<dbReference type="Gene3D" id="1.10.510.10">
    <property type="entry name" value="Transferase(Phosphotransferase) domain 1"/>
    <property type="match status" value="1"/>
</dbReference>
<dbReference type="InterPro" id="IPR011009">
    <property type="entry name" value="Kinase-like_dom_sf"/>
</dbReference>
<sequence length="1155" mass="127716">MDVSIGDEITADEAINGTHQLSKDNEYSPKPGSTNALGLDEMVIPGDLKNSLGFFGGTLGAENRERINASEQVSASTCHDNEDTFEELTIRDCSSEKLDAESNLSSRDKLQTRQSRWHRLLGGSGYRGSQTRVMSALEDVGCTSKSELDRKSPNNQGSGDASFLVDGAVRFNIEEISNVREDLGCTIKSEILDRDAPNHNCNEVGETKNQVASSNVLLSSSSMRTKILSRSGFTQYFVKDTLKGKGVVCRGPAPRVEFRDQCFPKSSSDIKVDTSAPLNSNGEVGIQVSSGTLLESSRDNMRPPPRVTANSATLMNSNRETVIPPTHASPSPVTNSNRDTLRPPARAIPNTARQTVTPLTRVIANSARQIVKPLRQAIPNPGILSNSNGEASIPHVIPSAHLNLDAETSMLHHDSVSLRQWLKFGRNKRNKVKSLHIFNQVVDVVSNSHSKGIALLDLRPSYFKLLQSNEVKYVGSNVQIENFSDPDSPYHLNYRNEKRPMEHSNCSSAKRIKPEEDSNSVISWPRFPNKSGLAATNEINVNFGCAQYTGNVYYDNFNSKPVYVTQSDLKGAYMSDPSKLMLGSANDTSEEVKWYASPEELSKSQCTLSSNIYSLGVLLFELLCSFDSERGHDVAMLDVHNRILPPNFLSGSPREAGFCLWLLHPEPSSRPTTREILKSDVMKEIGDLSNLSSSFTHDDAESDLLLHFLESLQQQKNKHSSKLVEEINLLEADIEEVEKRRTKMLLLPEESLHARGKVLLDKGKSSLGVNYDKSAPFCNEERLMKNIDQLESVYFAVRSTVDNSSDGPVRCDVKELLEGRETFYHAKKDGEPKKSTDGLGVFYNGLCKYARYTKFKVRGTLRNGDFSNANVICSLSFDSNEEYFAAAGVSKKIKIYDFHAFLNSSVDIHYPVIELSNKSKLSCTSWNNYIRNYLASTDYDGVVKLWDAGTGQEISQYAEHGTRAWSVDFSRVDPTKLASGSDDCSVKLWNITEKSSICTIRNVANVCCVQFSPKSSHLLAFGAADYKTYCYDLRNASKPCTLKLWDLNKTGTSAVANEGCISTLRGHTNEKNFVGLSVTDDGYIVCGSETNEVFAYYRSLPMPITSHKFGSIDPISGKETDDDGGHFVSSVCWRKESEMVVAANSSGSIKLLQMI</sequence>
<dbReference type="PROSITE" id="PS50082">
    <property type="entry name" value="WD_REPEATS_2"/>
    <property type="match status" value="2"/>
</dbReference>
<dbReference type="EMBL" id="JAUIZM010000007">
    <property type="protein sequence ID" value="KAK1377120.1"/>
    <property type="molecule type" value="Genomic_DNA"/>
</dbReference>
<dbReference type="InterPro" id="IPR001680">
    <property type="entry name" value="WD40_rpt"/>
</dbReference>
<dbReference type="InterPro" id="IPR036322">
    <property type="entry name" value="WD40_repeat_dom_sf"/>
</dbReference>
<evidence type="ECO:0000256" key="5">
    <source>
        <dbReference type="SAM" id="MobiDB-lite"/>
    </source>
</evidence>
<dbReference type="PANTHER" id="PTHR44218:SF6">
    <property type="entry name" value="PROTEIN SUPPRESSOR OF PHYA-105 1"/>
    <property type="match status" value="1"/>
</dbReference>
<feature type="repeat" description="WD" evidence="3">
    <location>
        <begin position="957"/>
        <end position="999"/>
    </location>
</feature>
<dbReference type="PANTHER" id="PTHR44218">
    <property type="entry name" value="PROTEIN SPA1-RELATED 2"/>
    <property type="match status" value="1"/>
</dbReference>
<dbReference type="GO" id="GO:0016301">
    <property type="term" value="F:kinase activity"/>
    <property type="evidence" value="ECO:0007669"/>
    <property type="project" value="UniProtKB-KW"/>
</dbReference>
<dbReference type="PROSITE" id="PS00678">
    <property type="entry name" value="WD_REPEATS_1"/>
    <property type="match status" value="1"/>
</dbReference>
<evidence type="ECO:0000256" key="3">
    <source>
        <dbReference type="PROSITE-ProRule" id="PRU00221"/>
    </source>
</evidence>
<evidence type="ECO:0000313" key="6">
    <source>
        <dbReference type="EMBL" id="KAK1377120.1"/>
    </source>
</evidence>
<feature type="repeat" description="WD" evidence="3">
    <location>
        <begin position="932"/>
        <end position="956"/>
    </location>
</feature>
<feature type="coiled-coil region" evidence="4">
    <location>
        <begin position="709"/>
        <end position="747"/>
    </location>
</feature>
<dbReference type="GO" id="GO:0009640">
    <property type="term" value="P:photomorphogenesis"/>
    <property type="evidence" value="ECO:0007669"/>
    <property type="project" value="InterPro"/>
</dbReference>
<organism evidence="6 7">
    <name type="scientific">Heracleum sosnowskyi</name>
    <dbReference type="NCBI Taxonomy" id="360622"/>
    <lineage>
        <taxon>Eukaryota</taxon>
        <taxon>Viridiplantae</taxon>
        <taxon>Streptophyta</taxon>
        <taxon>Embryophyta</taxon>
        <taxon>Tracheophyta</taxon>
        <taxon>Spermatophyta</taxon>
        <taxon>Magnoliopsida</taxon>
        <taxon>eudicotyledons</taxon>
        <taxon>Gunneridae</taxon>
        <taxon>Pentapetalae</taxon>
        <taxon>asterids</taxon>
        <taxon>campanulids</taxon>
        <taxon>Apiales</taxon>
        <taxon>Apiaceae</taxon>
        <taxon>Apioideae</taxon>
        <taxon>apioid superclade</taxon>
        <taxon>Tordylieae</taxon>
        <taxon>Tordyliinae</taxon>
        <taxon>Heracleum</taxon>
    </lineage>
</organism>
<dbReference type="InterPro" id="IPR019775">
    <property type="entry name" value="WD40_repeat_CS"/>
</dbReference>